<dbReference type="EMBL" id="CP003639">
    <property type="protein sequence ID" value="AFM41549.1"/>
    <property type="molecule type" value="Genomic_DNA"/>
</dbReference>
<name>I4D6X5_DESAJ</name>
<reference evidence="2 3" key="1">
    <citation type="journal article" date="2012" name="J. Bacteriol.">
        <title>Complete genome sequences of Desulfosporosinus orientis DSM765T, Desulfosporosinus youngiae DSM17734T, Desulfosporosinus meridiei DSM13257T, and Desulfosporosinus acidiphilus DSM22704T.</title>
        <authorList>
            <person name="Pester M."/>
            <person name="Brambilla E."/>
            <person name="Alazard D."/>
            <person name="Rattei T."/>
            <person name="Weinmaier T."/>
            <person name="Han J."/>
            <person name="Lucas S."/>
            <person name="Lapidus A."/>
            <person name="Cheng J.F."/>
            <person name="Goodwin L."/>
            <person name="Pitluck S."/>
            <person name="Peters L."/>
            <person name="Ovchinnikova G."/>
            <person name="Teshima H."/>
            <person name="Detter J.C."/>
            <person name="Han C.S."/>
            <person name="Tapia R."/>
            <person name="Land M.L."/>
            <person name="Hauser L."/>
            <person name="Kyrpides N.C."/>
            <person name="Ivanova N.N."/>
            <person name="Pagani I."/>
            <person name="Huntmann M."/>
            <person name="Wei C.L."/>
            <person name="Davenport K.W."/>
            <person name="Daligault H."/>
            <person name="Chain P.S."/>
            <person name="Chen A."/>
            <person name="Mavromatis K."/>
            <person name="Markowitz V."/>
            <person name="Szeto E."/>
            <person name="Mikhailova N."/>
            <person name="Pati A."/>
            <person name="Wagner M."/>
            <person name="Woyke T."/>
            <person name="Ollivier B."/>
            <person name="Klenk H.P."/>
            <person name="Spring S."/>
            <person name="Loy A."/>
        </authorList>
    </citation>
    <scope>NUCLEOTIDE SEQUENCE [LARGE SCALE GENOMIC DNA]</scope>
    <source>
        <strain evidence="3">DSM 22704 / JCM 16185 / SJ4</strain>
    </source>
</reference>
<dbReference type="RefSeq" id="WP_014827546.1">
    <property type="nucleotide sequence ID" value="NC_018068.1"/>
</dbReference>
<keyword evidence="3" id="KW-1185">Reference proteome</keyword>
<dbReference type="STRING" id="646529.Desaci_2616"/>
<accession>I4D6X5</accession>
<keyword evidence="1" id="KW-0175">Coiled coil</keyword>
<dbReference type="eggNOG" id="COG1196">
    <property type="taxonomic scope" value="Bacteria"/>
</dbReference>
<protein>
    <submittedName>
        <fullName evidence="2">Uncharacterized protein</fullName>
    </submittedName>
</protein>
<gene>
    <name evidence="2" type="ordered locus">Desaci_2616</name>
</gene>
<evidence type="ECO:0000313" key="3">
    <source>
        <dbReference type="Proteomes" id="UP000002892"/>
    </source>
</evidence>
<feature type="coiled-coil region" evidence="1">
    <location>
        <begin position="452"/>
        <end position="479"/>
    </location>
</feature>
<sequence>MKIERINGLHLKGLGNIKWTFPAGPVFLLFKEESQQKVLAELLWELFCKQKTLDTVHPLGSSSVFEMWVSRENHRFHIRQEYQLCDNDLLPTSDFIKDEITGENVSLADSMSLGEYIFGVNLQVVQQGVTIDWSEISDVNQLYQRIENICQSGDEKLSPQKVKASLIGAQNKVLEQKGKIALVKAEYDELRKDWENSHRQQEEERLLLIELKEFEENDAIIAEKITAAHKIKERLTLLNQNQDYRELRRLQTDIISSEERLRRAEANLAALTNESVIDWTLVESLREECIRWADLQEQIKRIDHIIQTLGDRIANLKVSIQTSGYEGSNNEKQRMYRLLEEKNTAQDKLNSLANFKKDLADTHLSLSQAAAELQELSEMTSVTQKDAARVARWEWQLRKWHNSIIGGTFERISQEHFSRFSIEKKLRTRIKQYYETLRVKDYEGFQNRLTKFHELKNYAERLQEKIIQLKNVIDQEEILRETVDSRNDSLNEAFFAANVDNFSLWLEGWKDCNRKIFQLSHLQKKLQSLSDRYDAEDTILRDFTAELKEKLNDWNTPVTDREEVLAMVFNVAHQLREKDRAEKRMAECRSKFMEMIGDRDLDTLAKKIEPLAELDKEALISSTDRQSAIASWEIERLEISRLRQDTEKRLKSMKKYLSLPVLEEKMEASRKEWMTYENLLMAINDTLRLFEMSTDSWQATYGNALYFEATRILKQFSSLSDIEMSQKELLKTKREYFAYRMAIAELALGNNIELPLYLSIEKLSEDESFLTNITEYLSQLSPARQIILSTTNLKLAEKLKNIGWPSIIV</sequence>
<evidence type="ECO:0000256" key="1">
    <source>
        <dbReference type="SAM" id="Coils"/>
    </source>
</evidence>
<dbReference type="Proteomes" id="UP000002892">
    <property type="component" value="Chromosome"/>
</dbReference>
<dbReference type="KEGG" id="dai:Desaci_2616"/>
<dbReference type="AlphaFoldDB" id="I4D6X5"/>
<evidence type="ECO:0000313" key="2">
    <source>
        <dbReference type="EMBL" id="AFM41549.1"/>
    </source>
</evidence>
<dbReference type="OrthoDB" id="1789205at2"/>
<feature type="coiled-coil region" evidence="1">
    <location>
        <begin position="247"/>
        <end position="274"/>
    </location>
</feature>
<proteinExistence type="predicted"/>
<dbReference type="HOGENOM" id="CLU_348063_0_0_9"/>
<organism evidence="2 3">
    <name type="scientific">Desulfosporosinus acidiphilus (strain DSM 22704 / JCM 16185 / SJ4)</name>
    <dbReference type="NCBI Taxonomy" id="646529"/>
    <lineage>
        <taxon>Bacteria</taxon>
        <taxon>Bacillati</taxon>
        <taxon>Bacillota</taxon>
        <taxon>Clostridia</taxon>
        <taxon>Eubacteriales</taxon>
        <taxon>Desulfitobacteriaceae</taxon>
        <taxon>Desulfosporosinus</taxon>
    </lineage>
</organism>